<dbReference type="OrthoDB" id="674604at2759"/>
<dbReference type="Pfam" id="PF26640">
    <property type="entry name" value="DUF8212"/>
    <property type="match status" value="1"/>
</dbReference>
<evidence type="ECO:0000259" key="2">
    <source>
        <dbReference type="Pfam" id="PF26640"/>
    </source>
</evidence>
<organism evidence="3 4">
    <name type="scientific">Hyaloscypha hepaticicola</name>
    <dbReference type="NCBI Taxonomy" id="2082293"/>
    <lineage>
        <taxon>Eukaryota</taxon>
        <taxon>Fungi</taxon>
        <taxon>Dikarya</taxon>
        <taxon>Ascomycota</taxon>
        <taxon>Pezizomycotina</taxon>
        <taxon>Leotiomycetes</taxon>
        <taxon>Helotiales</taxon>
        <taxon>Hyaloscyphaceae</taxon>
        <taxon>Hyaloscypha</taxon>
    </lineage>
</organism>
<dbReference type="Pfam" id="PF06985">
    <property type="entry name" value="HET"/>
    <property type="match status" value="1"/>
</dbReference>
<evidence type="ECO:0000313" key="3">
    <source>
        <dbReference type="EMBL" id="PMD19234.1"/>
    </source>
</evidence>
<dbReference type="AlphaFoldDB" id="A0A2J6PZ45"/>
<gene>
    <name evidence="3" type="ORF">NA56DRAFT_538158</name>
</gene>
<name>A0A2J6PZ45_9HELO</name>
<evidence type="ECO:0000313" key="4">
    <source>
        <dbReference type="Proteomes" id="UP000235672"/>
    </source>
</evidence>
<protein>
    <submittedName>
        <fullName evidence="3">HET-domain-containing protein</fullName>
    </submittedName>
</protein>
<accession>A0A2J6PZ45</accession>
<feature type="non-terminal residue" evidence="3">
    <location>
        <position position="245"/>
    </location>
</feature>
<dbReference type="PANTHER" id="PTHR10622">
    <property type="entry name" value="HET DOMAIN-CONTAINING PROTEIN"/>
    <property type="match status" value="1"/>
</dbReference>
<dbReference type="Proteomes" id="UP000235672">
    <property type="component" value="Unassembled WGS sequence"/>
</dbReference>
<keyword evidence="4" id="KW-1185">Reference proteome</keyword>
<dbReference type="PANTHER" id="PTHR10622:SF10">
    <property type="entry name" value="HET DOMAIN-CONTAINING PROTEIN"/>
    <property type="match status" value="1"/>
</dbReference>
<reference evidence="3 4" key="1">
    <citation type="submission" date="2016-05" db="EMBL/GenBank/DDBJ databases">
        <title>A degradative enzymes factory behind the ericoid mycorrhizal symbiosis.</title>
        <authorList>
            <consortium name="DOE Joint Genome Institute"/>
            <person name="Martino E."/>
            <person name="Morin E."/>
            <person name="Grelet G."/>
            <person name="Kuo A."/>
            <person name="Kohler A."/>
            <person name="Daghino S."/>
            <person name="Barry K."/>
            <person name="Choi C."/>
            <person name="Cichocki N."/>
            <person name="Clum A."/>
            <person name="Copeland A."/>
            <person name="Hainaut M."/>
            <person name="Haridas S."/>
            <person name="Labutti K."/>
            <person name="Lindquist E."/>
            <person name="Lipzen A."/>
            <person name="Khouja H.-R."/>
            <person name="Murat C."/>
            <person name="Ohm R."/>
            <person name="Olson A."/>
            <person name="Spatafora J."/>
            <person name="Veneault-Fourrey C."/>
            <person name="Henrissat B."/>
            <person name="Grigoriev I."/>
            <person name="Martin F."/>
            <person name="Perotto S."/>
        </authorList>
    </citation>
    <scope>NUCLEOTIDE SEQUENCE [LARGE SCALE GENOMIC DNA]</scope>
    <source>
        <strain evidence="3 4">UAMH 7357</strain>
    </source>
</reference>
<sequence>MWLIETESLKLEYFLGKDIPCYAILSHTWGDGEASFQDWQDLRKASQKTGFAKIKSACAQARDDGLRYIWVDTNCIDKSSSAELSEAINSMFAWYKNSWVCYVYLADVKDPEDVAGNLDSLRKSRWFTRGWTLQELLAPTSIRFFTQDWKPISMESRHYSQLVSSITGIRLDVLSYPQNVMSCSNVEKMSWIAGRETTREEDVAYCLLGIFDINMPLLYGEGRKAFARLQEEIIKQSTDHSLFAW</sequence>
<proteinExistence type="predicted"/>
<dbReference type="EMBL" id="KZ613490">
    <property type="protein sequence ID" value="PMD19234.1"/>
    <property type="molecule type" value="Genomic_DNA"/>
</dbReference>
<dbReference type="InterPro" id="IPR010730">
    <property type="entry name" value="HET"/>
</dbReference>
<feature type="domain" description="Heterokaryon incompatibility" evidence="1">
    <location>
        <begin position="22"/>
        <end position="110"/>
    </location>
</feature>
<dbReference type="InterPro" id="IPR058525">
    <property type="entry name" value="DUF8212"/>
</dbReference>
<evidence type="ECO:0000259" key="1">
    <source>
        <dbReference type="Pfam" id="PF06985"/>
    </source>
</evidence>
<dbReference type="STRING" id="1745343.A0A2J6PZ45"/>
<feature type="domain" description="DUF8212" evidence="2">
    <location>
        <begin position="224"/>
        <end position="245"/>
    </location>
</feature>